<reference evidence="1 2" key="1">
    <citation type="journal article" date="2019" name="Sci. Rep.">
        <title>Orb-weaving spider Araneus ventricosus genome elucidates the spidroin gene catalogue.</title>
        <authorList>
            <person name="Kono N."/>
            <person name="Nakamura H."/>
            <person name="Ohtoshi R."/>
            <person name="Moran D.A.P."/>
            <person name="Shinohara A."/>
            <person name="Yoshida Y."/>
            <person name="Fujiwara M."/>
            <person name="Mori M."/>
            <person name="Tomita M."/>
            <person name="Arakawa K."/>
        </authorList>
    </citation>
    <scope>NUCLEOTIDE SEQUENCE [LARGE SCALE GENOMIC DNA]</scope>
</reference>
<evidence type="ECO:0000313" key="2">
    <source>
        <dbReference type="Proteomes" id="UP000499080"/>
    </source>
</evidence>
<evidence type="ECO:0000313" key="1">
    <source>
        <dbReference type="EMBL" id="GBM42923.1"/>
    </source>
</evidence>
<gene>
    <name evidence="1" type="ORF">AVEN_116290_1</name>
</gene>
<organism evidence="1 2">
    <name type="scientific">Araneus ventricosus</name>
    <name type="common">Orbweaver spider</name>
    <name type="synonym">Epeira ventricosa</name>
    <dbReference type="NCBI Taxonomy" id="182803"/>
    <lineage>
        <taxon>Eukaryota</taxon>
        <taxon>Metazoa</taxon>
        <taxon>Ecdysozoa</taxon>
        <taxon>Arthropoda</taxon>
        <taxon>Chelicerata</taxon>
        <taxon>Arachnida</taxon>
        <taxon>Araneae</taxon>
        <taxon>Araneomorphae</taxon>
        <taxon>Entelegynae</taxon>
        <taxon>Araneoidea</taxon>
        <taxon>Araneidae</taxon>
        <taxon>Araneus</taxon>
    </lineage>
</organism>
<dbReference type="Proteomes" id="UP000499080">
    <property type="component" value="Unassembled WGS sequence"/>
</dbReference>
<feature type="non-terminal residue" evidence="1">
    <location>
        <position position="44"/>
    </location>
</feature>
<dbReference type="EMBL" id="BGPR01096685">
    <property type="protein sequence ID" value="GBM42923.1"/>
    <property type="molecule type" value="Genomic_DNA"/>
</dbReference>
<proteinExistence type="predicted"/>
<sequence length="44" mass="5173">MTAEMFWLRVRVRAYSTEDRWKRPPHWCNAEISRGDAGAGVDYS</sequence>
<comment type="caution">
    <text evidence="1">The sequence shown here is derived from an EMBL/GenBank/DDBJ whole genome shotgun (WGS) entry which is preliminary data.</text>
</comment>
<keyword evidence="2" id="KW-1185">Reference proteome</keyword>
<accession>A0A4Y2FP18</accession>
<protein>
    <submittedName>
        <fullName evidence="1">Uncharacterized protein</fullName>
    </submittedName>
</protein>
<name>A0A4Y2FP18_ARAVE</name>
<dbReference type="AlphaFoldDB" id="A0A4Y2FP18"/>